<organism evidence="2 3">
    <name type="scientific">Hyphodiscus hymeniophilus</name>
    <dbReference type="NCBI Taxonomy" id="353542"/>
    <lineage>
        <taxon>Eukaryota</taxon>
        <taxon>Fungi</taxon>
        <taxon>Dikarya</taxon>
        <taxon>Ascomycota</taxon>
        <taxon>Pezizomycotina</taxon>
        <taxon>Leotiomycetes</taxon>
        <taxon>Helotiales</taxon>
        <taxon>Hyphodiscaceae</taxon>
        <taxon>Hyphodiscus</taxon>
    </lineage>
</organism>
<keyword evidence="1" id="KW-0812">Transmembrane</keyword>
<sequence>MGQTLLLLRNFARSSIPVARLGAGSRFIRFRSPNWAIQGRERHNSTISSTKPPAGAHSRKPVLPERLLVFHAGTGRSVFLGCWKISTIFIFSFFCLVLAPSYFQSDDQPIWGAVGVVAIGVVPMTAVAYLTSPFVANIHLRLPPFARYSRELVHRYSQALPKDAKLELTTMNFIGMPRVTRITISELRPARERFGLVNYVRDTKEKNSKRSWYMGKASRQFAVHGGTRITQGSGVWENVAATISKRSN</sequence>
<keyword evidence="1" id="KW-0472">Membrane</keyword>
<dbReference type="AlphaFoldDB" id="A0A9P6SMW9"/>
<gene>
    <name evidence="2" type="ORF">D0Z07_8778</name>
</gene>
<proteinExistence type="predicted"/>
<evidence type="ECO:0000313" key="3">
    <source>
        <dbReference type="Proteomes" id="UP000785200"/>
    </source>
</evidence>
<feature type="transmembrane region" description="Helical" evidence="1">
    <location>
        <begin position="109"/>
        <end position="131"/>
    </location>
</feature>
<dbReference type="EMBL" id="VNKQ01000018">
    <property type="protein sequence ID" value="KAG0645535.1"/>
    <property type="molecule type" value="Genomic_DNA"/>
</dbReference>
<name>A0A9P6SMW9_9HELO</name>
<evidence type="ECO:0000313" key="2">
    <source>
        <dbReference type="EMBL" id="KAG0645535.1"/>
    </source>
</evidence>
<dbReference type="Proteomes" id="UP000785200">
    <property type="component" value="Unassembled WGS sequence"/>
</dbReference>
<keyword evidence="1" id="KW-1133">Transmembrane helix</keyword>
<comment type="caution">
    <text evidence="2">The sequence shown here is derived from an EMBL/GenBank/DDBJ whole genome shotgun (WGS) entry which is preliminary data.</text>
</comment>
<keyword evidence="3" id="KW-1185">Reference proteome</keyword>
<protein>
    <submittedName>
        <fullName evidence="2">Uncharacterized protein</fullName>
    </submittedName>
</protein>
<evidence type="ECO:0000256" key="1">
    <source>
        <dbReference type="SAM" id="Phobius"/>
    </source>
</evidence>
<dbReference type="OrthoDB" id="2386090at2759"/>
<reference evidence="2" key="1">
    <citation type="submission" date="2019-07" db="EMBL/GenBank/DDBJ databases">
        <title>Hyphodiscus hymeniophilus genome sequencing and assembly.</title>
        <authorList>
            <person name="Kramer G."/>
            <person name="Nodwell J."/>
        </authorList>
    </citation>
    <scope>NUCLEOTIDE SEQUENCE</scope>
    <source>
        <strain evidence="2">ATCC 34498</strain>
    </source>
</reference>
<feature type="transmembrane region" description="Helical" evidence="1">
    <location>
        <begin position="85"/>
        <end position="103"/>
    </location>
</feature>
<accession>A0A9P6SMW9</accession>